<keyword evidence="4" id="KW-0804">Transcription</keyword>
<comment type="similarity">
    <text evidence="1">Belongs to the LysR transcriptional regulatory family.</text>
</comment>
<evidence type="ECO:0000256" key="1">
    <source>
        <dbReference type="ARBA" id="ARBA00009437"/>
    </source>
</evidence>
<dbReference type="PRINTS" id="PR00039">
    <property type="entry name" value="HTHLYSR"/>
</dbReference>
<comment type="caution">
    <text evidence="6">The sequence shown here is derived from an EMBL/GenBank/DDBJ whole genome shotgun (WGS) entry which is preliminary data.</text>
</comment>
<dbReference type="SUPFAM" id="SSF53850">
    <property type="entry name" value="Periplasmic binding protein-like II"/>
    <property type="match status" value="1"/>
</dbReference>
<dbReference type="PROSITE" id="PS50931">
    <property type="entry name" value="HTH_LYSR"/>
    <property type="match status" value="1"/>
</dbReference>
<evidence type="ECO:0000256" key="3">
    <source>
        <dbReference type="ARBA" id="ARBA00023125"/>
    </source>
</evidence>
<keyword evidence="2" id="KW-0805">Transcription regulation</keyword>
<dbReference type="GO" id="GO:0003700">
    <property type="term" value="F:DNA-binding transcription factor activity"/>
    <property type="evidence" value="ECO:0007669"/>
    <property type="project" value="InterPro"/>
</dbReference>
<evidence type="ECO:0000256" key="4">
    <source>
        <dbReference type="ARBA" id="ARBA00023163"/>
    </source>
</evidence>
<dbReference type="Gene3D" id="3.40.190.10">
    <property type="entry name" value="Periplasmic binding protein-like II"/>
    <property type="match status" value="2"/>
</dbReference>
<dbReference type="InterPro" id="IPR036390">
    <property type="entry name" value="WH_DNA-bd_sf"/>
</dbReference>
<dbReference type="PANTHER" id="PTHR30126:SF91">
    <property type="entry name" value="LYSR FAMILY TRANSCRIPTIONAL REGULATOR"/>
    <property type="match status" value="1"/>
</dbReference>
<reference evidence="6" key="1">
    <citation type="submission" date="2021-06" db="EMBL/GenBank/DDBJ databases">
        <title>Description of novel taxa of the family Lachnospiraceae.</title>
        <authorList>
            <person name="Chaplin A.V."/>
            <person name="Sokolova S.R."/>
            <person name="Pikina A.P."/>
            <person name="Korzhanova M."/>
            <person name="Belova V."/>
            <person name="Korostin D."/>
            <person name="Efimov B.A."/>
        </authorList>
    </citation>
    <scope>NUCLEOTIDE SEQUENCE</scope>
    <source>
        <strain evidence="6">ASD5720</strain>
    </source>
</reference>
<sequence length="299" mass="34240">MLDFRIDTFLSVCRHMSYTKAAEELHITQPAVSQHIHCLEMDYHAKLFRYAGKKLSLTDAGSLLLNTAITMKHDDVHLRDQLHQLQAGKTRLTFGVTLTVGEFMIPHRIAAYLKNHPNTSVKMIVSNTHDLLDKINRGEIDFALVEGFFDKSEYDYLVYGKEPFIAVTASDYLFKKPVSCIEDLLEERILLREAGSGTRGVLERYLESCNLTVGDFSNTAEISNIRALLSLVREGCGITFLYEAAAREDLDAGRMRRIPLDDFRITHDITFLWRKQSIFKDYYENLFRELSLPPAQDHG</sequence>
<dbReference type="SUPFAM" id="SSF46785">
    <property type="entry name" value="Winged helix' DNA-binding domain"/>
    <property type="match status" value="1"/>
</dbReference>
<keyword evidence="7" id="KW-1185">Reference proteome</keyword>
<proteinExistence type="inferred from homology"/>
<evidence type="ECO:0000313" key="6">
    <source>
        <dbReference type="EMBL" id="MBU9736344.1"/>
    </source>
</evidence>
<dbReference type="InterPro" id="IPR000847">
    <property type="entry name" value="LysR_HTH_N"/>
</dbReference>
<dbReference type="InterPro" id="IPR005119">
    <property type="entry name" value="LysR_subst-bd"/>
</dbReference>
<dbReference type="InterPro" id="IPR036388">
    <property type="entry name" value="WH-like_DNA-bd_sf"/>
</dbReference>
<feature type="domain" description="HTH lysR-type" evidence="5">
    <location>
        <begin position="1"/>
        <end position="58"/>
    </location>
</feature>
<dbReference type="Pfam" id="PF00126">
    <property type="entry name" value="HTH_1"/>
    <property type="match status" value="1"/>
</dbReference>
<dbReference type="Pfam" id="PF03466">
    <property type="entry name" value="LysR_substrate"/>
    <property type="match status" value="1"/>
</dbReference>
<dbReference type="GO" id="GO:0000976">
    <property type="term" value="F:transcription cis-regulatory region binding"/>
    <property type="evidence" value="ECO:0007669"/>
    <property type="project" value="TreeGrafter"/>
</dbReference>
<dbReference type="Proteomes" id="UP000712157">
    <property type="component" value="Unassembled WGS sequence"/>
</dbReference>
<evidence type="ECO:0000256" key="2">
    <source>
        <dbReference type="ARBA" id="ARBA00023015"/>
    </source>
</evidence>
<gene>
    <name evidence="6" type="ORF">KTH89_07335</name>
</gene>
<dbReference type="EMBL" id="JAHQCW010000009">
    <property type="protein sequence ID" value="MBU9736344.1"/>
    <property type="molecule type" value="Genomic_DNA"/>
</dbReference>
<evidence type="ECO:0000313" key="7">
    <source>
        <dbReference type="Proteomes" id="UP000712157"/>
    </source>
</evidence>
<dbReference type="Gene3D" id="1.10.10.10">
    <property type="entry name" value="Winged helix-like DNA-binding domain superfamily/Winged helix DNA-binding domain"/>
    <property type="match status" value="1"/>
</dbReference>
<accession>A0A949JYC8</accession>
<evidence type="ECO:0000259" key="5">
    <source>
        <dbReference type="PROSITE" id="PS50931"/>
    </source>
</evidence>
<keyword evidence="3" id="KW-0238">DNA-binding</keyword>
<protein>
    <submittedName>
        <fullName evidence="6">LysR family transcriptional regulator</fullName>
    </submittedName>
</protein>
<dbReference type="PANTHER" id="PTHR30126">
    <property type="entry name" value="HTH-TYPE TRANSCRIPTIONAL REGULATOR"/>
    <property type="match status" value="1"/>
</dbReference>
<organism evidence="6 7">
    <name type="scientific">Diplocloster agilis</name>
    <dbReference type="NCBI Taxonomy" id="2850323"/>
    <lineage>
        <taxon>Bacteria</taxon>
        <taxon>Bacillati</taxon>
        <taxon>Bacillota</taxon>
        <taxon>Clostridia</taxon>
        <taxon>Lachnospirales</taxon>
        <taxon>Lachnospiraceae</taxon>
        <taxon>Diplocloster</taxon>
    </lineage>
</organism>
<dbReference type="AlphaFoldDB" id="A0A949JYC8"/>
<dbReference type="RefSeq" id="WP_238721227.1">
    <property type="nucleotide sequence ID" value="NZ_JAHQCW010000009.1"/>
</dbReference>
<name>A0A949JYC8_9FIRM</name>